<gene>
    <name evidence="2" type="ORF">QG37_07451</name>
</gene>
<dbReference type="EMBL" id="LGST01000057">
    <property type="protein sequence ID" value="KND96320.1"/>
    <property type="molecule type" value="Genomic_DNA"/>
</dbReference>
<dbReference type="AlphaFoldDB" id="A0A0L0NRL4"/>
<feature type="region of interest" description="Disordered" evidence="1">
    <location>
        <begin position="1"/>
        <end position="32"/>
    </location>
</feature>
<comment type="caution">
    <text evidence="2">The sequence shown here is derived from an EMBL/GenBank/DDBJ whole genome shotgun (WGS) entry which is preliminary data.</text>
</comment>
<dbReference type="VEuPathDB" id="FungiDB:QG37_07451"/>
<reference evidence="3" key="1">
    <citation type="journal article" date="2015" name="BMC Genomics">
        <title>Draft genome of a commonly misdiagnosed multidrug resistant pathogen Candida auris.</title>
        <authorList>
            <person name="Chatterjee S."/>
            <person name="Alampalli S.V."/>
            <person name="Nageshan R.K."/>
            <person name="Chettiar S.T."/>
            <person name="Joshi S."/>
            <person name="Tatu U.S."/>
        </authorList>
    </citation>
    <scope>NUCLEOTIDE SEQUENCE [LARGE SCALE GENOMIC DNA]</scope>
    <source>
        <strain evidence="3">6684</strain>
    </source>
</reference>
<dbReference type="Proteomes" id="UP000037122">
    <property type="component" value="Unassembled WGS sequence"/>
</dbReference>
<evidence type="ECO:0000313" key="3">
    <source>
        <dbReference type="Proteomes" id="UP000037122"/>
    </source>
</evidence>
<name>A0A0L0NRL4_CANAR</name>
<feature type="compositionally biased region" description="Basic and acidic residues" evidence="1">
    <location>
        <begin position="1"/>
        <end position="13"/>
    </location>
</feature>
<protein>
    <submittedName>
        <fullName evidence="2">Uncharacterized protein</fullName>
    </submittedName>
</protein>
<evidence type="ECO:0000256" key="1">
    <source>
        <dbReference type="SAM" id="MobiDB-lite"/>
    </source>
</evidence>
<evidence type="ECO:0000313" key="2">
    <source>
        <dbReference type="EMBL" id="KND96320.1"/>
    </source>
</evidence>
<proteinExistence type="predicted"/>
<accession>A0A0L0NRL4</accession>
<sequence length="32" mass="3807">MQDKHIEERKIGDSEIITPNTAKNEKIKKKKR</sequence>
<organism evidence="2 3">
    <name type="scientific">Candidozyma auris</name>
    <name type="common">Yeast</name>
    <name type="synonym">Candida auris</name>
    <dbReference type="NCBI Taxonomy" id="498019"/>
    <lineage>
        <taxon>Eukaryota</taxon>
        <taxon>Fungi</taxon>
        <taxon>Dikarya</taxon>
        <taxon>Ascomycota</taxon>
        <taxon>Saccharomycotina</taxon>
        <taxon>Pichiomycetes</taxon>
        <taxon>Metschnikowiaceae</taxon>
        <taxon>Candidozyma</taxon>
    </lineage>
</organism>